<dbReference type="AlphaFoldDB" id="A0A1U7PXV7"/>
<dbReference type="RefSeq" id="WP_076784438.1">
    <property type="nucleotide sequence ID" value="NZ_FTPU01000055.1"/>
</dbReference>
<keyword evidence="1" id="KW-1133">Transmembrane helix</keyword>
<keyword evidence="1" id="KW-0812">Transmembrane</keyword>
<sequence>MENMQNNHHTGHASGHGAHNSSHASAMYKRFAIMAVAMFAVMYFIMYSMIDGWQNLIPNINNLYMTLLMTSAMLLIELAIMKVMYPNRKMNWAIAIISVAVGIFSWFGIREQINVGDKQFVKGMIPHHAAAILMSEKAKLTDPELIQLQKNILETQAEEIELMKRKLKEFEESK</sequence>
<protein>
    <recommendedName>
        <fullName evidence="2">DUF305 domain-containing protein</fullName>
    </recommendedName>
</protein>
<feature type="transmembrane region" description="Helical" evidence="1">
    <location>
        <begin position="31"/>
        <end position="50"/>
    </location>
</feature>
<dbReference type="EMBL" id="FTPU01000055">
    <property type="protein sequence ID" value="SIT98463.1"/>
    <property type="molecule type" value="Genomic_DNA"/>
</dbReference>
<evidence type="ECO:0000256" key="1">
    <source>
        <dbReference type="SAM" id="Phobius"/>
    </source>
</evidence>
<evidence type="ECO:0000313" key="4">
    <source>
        <dbReference type="Proteomes" id="UP000187261"/>
    </source>
</evidence>
<dbReference type="InterPro" id="IPR012347">
    <property type="entry name" value="Ferritin-like"/>
</dbReference>
<dbReference type="Pfam" id="PF03713">
    <property type="entry name" value="DUF305"/>
    <property type="match status" value="1"/>
</dbReference>
<evidence type="ECO:0000259" key="2">
    <source>
        <dbReference type="Pfam" id="PF03713"/>
    </source>
</evidence>
<dbReference type="Proteomes" id="UP000187261">
    <property type="component" value="Unassembled WGS sequence"/>
</dbReference>
<dbReference type="OrthoDB" id="517560at2"/>
<reference evidence="4" key="1">
    <citation type="submission" date="2016-10" db="EMBL/GenBank/DDBJ databases">
        <authorList>
            <person name="Varghese N."/>
            <person name="Submissions S."/>
        </authorList>
    </citation>
    <scope>NUCLEOTIDE SEQUENCE [LARGE SCALE GENOMIC DNA]</scope>
    <source>
        <strain evidence="4">DSM 19482</strain>
    </source>
</reference>
<dbReference type="Gene3D" id="1.20.1260.10">
    <property type="match status" value="1"/>
</dbReference>
<gene>
    <name evidence="3" type="ORF">SAMN05660493_03130</name>
</gene>
<accession>A0A1U7PXV7</accession>
<dbReference type="STRING" id="1121284.SAMN05660493_03130"/>
<dbReference type="InterPro" id="IPR005183">
    <property type="entry name" value="DUF305_CopM-like"/>
</dbReference>
<feature type="transmembrane region" description="Helical" evidence="1">
    <location>
        <begin position="92"/>
        <end position="109"/>
    </location>
</feature>
<proteinExistence type="predicted"/>
<feature type="domain" description="DUF305" evidence="2">
    <location>
        <begin position="117"/>
        <end position="165"/>
    </location>
</feature>
<keyword evidence="1" id="KW-0472">Membrane</keyword>
<name>A0A1U7PXV7_9FLAO</name>
<evidence type="ECO:0000313" key="3">
    <source>
        <dbReference type="EMBL" id="SIT98463.1"/>
    </source>
</evidence>
<keyword evidence="4" id="KW-1185">Reference proteome</keyword>
<organism evidence="3 4">
    <name type="scientific">Epilithonimonas bovis DSM 19482</name>
    <dbReference type="NCBI Taxonomy" id="1121284"/>
    <lineage>
        <taxon>Bacteria</taxon>
        <taxon>Pseudomonadati</taxon>
        <taxon>Bacteroidota</taxon>
        <taxon>Flavobacteriia</taxon>
        <taxon>Flavobacteriales</taxon>
        <taxon>Weeksellaceae</taxon>
        <taxon>Chryseobacterium group</taxon>
        <taxon>Epilithonimonas</taxon>
    </lineage>
</organism>
<feature type="transmembrane region" description="Helical" evidence="1">
    <location>
        <begin position="62"/>
        <end position="80"/>
    </location>
</feature>